<dbReference type="Proteomes" id="UP001327560">
    <property type="component" value="Chromosome 6"/>
</dbReference>
<proteinExistence type="predicted"/>
<dbReference type="PANTHER" id="PTHR46481:SF11">
    <property type="entry name" value="ZINC FINGER BED DOMAIN-CONTAINING PROTEIN RICESLEEPER 2-LIKE"/>
    <property type="match status" value="1"/>
</dbReference>
<organism evidence="1 2">
    <name type="scientific">Canna indica</name>
    <name type="common">Indian-shot</name>
    <dbReference type="NCBI Taxonomy" id="4628"/>
    <lineage>
        <taxon>Eukaryota</taxon>
        <taxon>Viridiplantae</taxon>
        <taxon>Streptophyta</taxon>
        <taxon>Embryophyta</taxon>
        <taxon>Tracheophyta</taxon>
        <taxon>Spermatophyta</taxon>
        <taxon>Magnoliopsida</taxon>
        <taxon>Liliopsida</taxon>
        <taxon>Zingiberales</taxon>
        <taxon>Cannaceae</taxon>
        <taxon>Canna</taxon>
    </lineage>
</organism>
<dbReference type="InterPro" id="IPR012337">
    <property type="entry name" value="RNaseH-like_sf"/>
</dbReference>
<dbReference type="SUPFAM" id="SSF53098">
    <property type="entry name" value="Ribonuclease H-like"/>
    <property type="match status" value="1"/>
</dbReference>
<sequence length="162" mass="18772">MPLFSARSRSLQQMPLFSILYTDGASLLFVSRSLHAVRQPQYNEYKIYNEYKSKIMEALESNVGRVAITTDMWTSDHQMKGYMAVTTHYIDDGWQLQNRIIRFCYVPAPHTKEVITDALMDCFLKWNIDRKLSTLTVDNCSVNDGVIHLLKDRLSPTTMILE</sequence>
<gene>
    <name evidence="1" type="ORF">Cni_G19594</name>
</gene>
<evidence type="ECO:0000313" key="2">
    <source>
        <dbReference type="Proteomes" id="UP001327560"/>
    </source>
</evidence>
<dbReference type="InterPro" id="IPR052035">
    <property type="entry name" value="ZnF_BED_domain_contain"/>
</dbReference>
<name>A0AAQ3KML0_9LILI</name>
<evidence type="ECO:0000313" key="1">
    <source>
        <dbReference type="EMBL" id="WOL10835.1"/>
    </source>
</evidence>
<accession>A0AAQ3KML0</accession>
<reference evidence="1 2" key="1">
    <citation type="submission" date="2023-10" db="EMBL/GenBank/DDBJ databases">
        <title>Chromosome-scale genome assembly provides insights into flower coloration mechanisms of Canna indica.</title>
        <authorList>
            <person name="Li C."/>
        </authorList>
    </citation>
    <scope>NUCLEOTIDE SEQUENCE [LARGE SCALE GENOMIC DNA]</scope>
    <source>
        <tissue evidence="1">Flower</tissue>
    </source>
</reference>
<dbReference type="EMBL" id="CP136895">
    <property type="protein sequence ID" value="WOL10835.1"/>
    <property type="molecule type" value="Genomic_DNA"/>
</dbReference>
<protein>
    <submittedName>
        <fullName evidence="1">Zinc finger BED domain-containing protein RICESLEEPER 1-like</fullName>
    </submittedName>
</protein>
<dbReference type="PANTHER" id="PTHR46481">
    <property type="entry name" value="ZINC FINGER BED DOMAIN-CONTAINING PROTEIN 4"/>
    <property type="match status" value="1"/>
</dbReference>
<keyword evidence="2" id="KW-1185">Reference proteome</keyword>
<dbReference type="AlphaFoldDB" id="A0AAQ3KML0"/>